<name>A0A1Q9ACH6_9HYPH</name>
<dbReference type="AlphaFoldDB" id="A0A1Q9ACH6"/>
<sequence>MADSDGAADVLTDEEYKALGRWRQGDFTLQRNHIPLIFETDDEGLDVGTIETCGWIVITQTCDIVNYGKRKEYVSICPIVVVPPDVLKEVHAGVTPAYGKLDLAVADDHVVDFGMTATVHKRALLLLERRDGFSDDAARSVFQQSLERRYGRFAFPDWLSNGPLRQLRKRAREAHKSSGANGNIYKAIDEFRVRGNPDLESKGSVIGFLAVVNRDKERETTRQAIRKELDTQAGKWDWPEDFIKEDEFIVVGTLDEFSGRDIKESYSVDLDFISMRPDERS</sequence>
<dbReference type="RefSeq" id="WP_075637157.1">
    <property type="nucleotide sequence ID" value="NZ_MKIO01000047.1"/>
</dbReference>
<comment type="caution">
    <text evidence="1">The sequence shown here is derived from an EMBL/GenBank/DDBJ whole genome shotgun (WGS) entry which is preliminary data.</text>
</comment>
<reference evidence="1 2" key="1">
    <citation type="submission" date="2016-09" db="EMBL/GenBank/DDBJ databases">
        <title>Rhizobium sp. nov., a novel species isolated from the rice rhizosphere.</title>
        <authorList>
            <person name="Zhao J."/>
            <person name="Zhang X."/>
        </authorList>
    </citation>
    <scope>NUCLEOTIDE SEQUENCE [LARGE SCALE GENOMIC DNA]</scope>
    <source>
        <strain evidence="1 2">MH17</strain>
    </source>
</reference>
<protein>
    <submittedName>
        <fullName evidence="1">Uncharacterized protein</fullName>
    </submittedName>
</protein>
<evidence type="ECO:0000313" key="1">
    <source>
        <dbReference type="EMBL" id="OLP52610.1"/>
    </source>
</evidence>
<dbReference type="Proteomes" id="UP000186143">
    <property type="component" value="Unassembled WGS sequence"/>
</dbReference>
<organism evidence="1 2">
    <name type="scientific">Xaviernesmea rhizosphaerae</name>
    <dbReference type="NCBI Taxonomy" id="1672749"/>
    <lineage>
        <taxon>Bacteria</taxon>
        <taxon>Pseudomonadati</taxon>
        <taxon>Pseudomonadota</taxon>
        <taxon>Alphaproteobacteria</taxon>
        <taxon>Hyphomicrobiales</taxon>
        <taxon>Rhizobiaceae</taxon>
        <taxon>Rhizobium/Agrobacterium group</taxon>
        <taxon>Xaviernesmea</taxon>
    </lineage>
</organism>
<gene>
    <name evidence="1" type="ORF">BJF92_14420</name>
</gene>
<proteinExistence type="predicted"/>
<evidence type="ECO:0000313" key="2">
    <source>
        <dbReference type="Proteomes" id="UP000186143"/>
    </source>
</evidence>
<dbReference type="STRING" id="1672749.BJF92_14420"/>
<accession>A0A1Q9ACH6</accession>
<dbReference type="EMBL" id="MKIO01000047">
    <property type="protein sequence ID" value="OLP52610.1"/>
    <property type="molecule type" value="Genomic_DNA"/>
</dbReference>